<dbReference type="GO" id="GO:0009847">
    <property type="term" value="P:spore germination"/>
    <property type="evidence" value="ECO:0007669"/>
    <property type="project" value="InterPro"/>
</dbReference>
<organism evidence="4 5">
    <name type="scientific">Candidatus Caccosoma faecigallinarum</name>
    <dbReference type="NCBI Taxonomy" id="2840720"/>
    <lineage>
        <taxon>Bacteria</taxon>
        <taxon>Bacillati</taxon>
        <taxon>Bacillota</taxon>
        <taxon>Bacillota incertae sedis</taxon>
        <taxon>Candidatus Caccosoma</taxon>
    </lineage>
</organism>
<evidence type="ECO:0000256" key="1">
    <source>
        <dbReference type="ARBA" id="ARBA00005278"/>
    </source>
</evidence>
<dbReference type="InterPro" id="IPR004995">
    <property type="entry name" value="Spore_Ger"/>
</dbReference>
<dbReference type="Proteomes" id="UP000886893">
    <property type="component" value="Unassembled WGS sequence"/>
</dbReference>
<accession>A0A9D1G8S9</accession>
<dbReference type="InterPro" id="IPR050768">
    <property type="entry name" value="UPF0353/GerABKA_families"/>
</dbReference>
<dbReference type="PANTHER" id="PTHR22550:SF9">
    <property type="entry name" value="STAGE V SPORULATION PROTEIN AF"/>
    <property type="match status" value="1"/>
</dbReference>
<comment type="caution">
    <text evidence="4">The sequence shown here is derived from an EMBL/GenBank/DDBJ whole genome shotgun (WGS) entry which is preliminary data.</text>
</comment>
<feature type="transmembrane region" description="Helical" evidence="3">
    <location>
        <begin position="312"/>
        <end position="329"/>
    </location>
</feature>
<name>A0A9D1G8S9_9FIRM</name>
<evidence type="ECO:0000256" key="2">
    <source>
        <dbReference type="ARBA" id="ARBA00023136"/>
    </source>
</evidence>
<evidence type="ECO:0000256" key="3">
    <source>
        <dbReference type="SAM" id="Phobius"/>
    </source>
</evidence>
<feature type="transmembrane region" description="Helical" evidence="3">
    <location>
        <begin position="336"/>
        <end position="357"/>
    </location>
</feature>
<gene>
    <name evidence="4" type="ORF">IAD04_05490</name>
</gene>
<protein>
    <submittedName>
        <fullName evidence="4">Spore germination protein</fullName>
    </submittedName>
</protein>
<dbReference type="EMBL" id="DVKI01000172">
    <property type="protein sequence ID" value="HIT17806.1"/>
    <property type="molecule type" value="Genomic_DNA"/>
</dbReference>
<reference evidence="4" key="1">
    <citation type="submission" date="2020-10" db="EMBL/GenBank/DDBJ databases">
        <authorList>
            <person name="Gilroy R."/>
        </authorList>
    </citation>
    <scope>NUCLEOTIDE SEQUENCE</scope>
    <source>
        <strain evidence="4">14508</strain>
    </source>
</reference>
<comment type="similarity">
    <text evidence="1">Belongs to the GerABKA family.</text>
</comment>
<reference evidence="4" key="2">
    <citation type="journal article" date="2021" name="PeerJ">
        <title>Extensive microbial diversity within the chicken gut microbiome revealed by metagenomics and culture.</title>
        <authorList>
            <person name="Gilroy R."/>
            <person name="Ravi A."/>
            <person name="Getino M."/>
            <person name="Pursley I."/>
            <person name="Horton D.L."/>
            <person name="Alikhan N.F."/>
            <person name="Baker D."/>
            <person name="Gharbi K."/>
            <person name="Hall N."/>
            <person name="Watson M."/>
            <person name="Adriaenssens E.M."/>
            <person name="Foster-Nyarko E."/>
            <person name="Jarju S."/>
            <person name="Secka A."/>
            <person name="Antonio M."/>
            <person name="Oren A."/>
            <person name="Chaudhuri R.R."/>
            <person name="La Ragione R."/>
            <person name="Hildebrand F."/>
            <person name="Pallen M.J."/>
        </authorList>
    </citation>
    <scope>NUCLEOTIDE SEQUENCE</scope>
    <source>
        <strain evidence="4">14508</strain>
    </source>
</reference>
<keyword evidence="2 3" id="KW-0472">Membrane</keyword>
<keyword evidence="3" id="KW-0812">Transmembrane</keyword>
<sequence>MKKEQSFINISDKTLASRLGYGVNFDVVRKQVQYQNQNIVFYFLSSLVSQDAVNDILENIHKKNLICNGSVDFEQDINVVESQVQAGMLAILNYPGHKYLVVDVRSYPDRSSQEPESEKSVKGSHDGFTEHMLTNTALIRRRIKSRNFRVELLQIGELSKTYVNVYYIENRVNKQVYQEVMQKLKNIDIDSLTMTDRALAEILFQQTFNVFPVVRFTERPDIAAIHILKGYLVLMIDTSPGAIIVPTTFFELCQQPMEYHFSPIISSFGRLLRYFSIFIAMFLVPLWFLVASDPSIDSNFLILNESLSRQELFIQILVVELFLSFIRLASFNTPGLLSTSMSLAATIILSEVAASIGLVQGEVVFYCALSSLAAFGIPSFEVSRAVTLWNFLFVLAI</sequence>
<dbReference type="PANTHER" id="PTHR22550">
    <property type="entry name" value="SPORE GERMINATION PROTEIN"/>
    <property type="match status" value="1"/>
</dbReference>
<dbReference type="GO" id="GO:0016020">
    <property type="term" value="C:membrane"/>
    <property type="evidence" value="ECO:0007669"/>
    <property type="project" value="InterPro"/>
</dbReference>
<proteinExistence type="inferred from homology"/>
<dbReference type="AlphaFoldDB" id="A0A9D1G8S9"/>
<evidence type="ECO:0000313" key="4">
    <source>
        <dbReference type="EMBL" id="HIT17806.1"/>
    </source>
</evidence>
<dbReference type="Pfam" id="PF03323">
    <property type="entry name" value="GerA"/>
    <property type="match status" value="1"/>
</dbReference>
<keyword evidence="3" id="KW-1133">Transmembrane helix</keyword>
<feature type="transmembrane region" description="Helical" evidence="3">
    <location>
        <begin position="271"/>
        <end position="292"/>
    </location>
</feature>
<evidence type="ECO:0000313" key="5">
    <source>
        <dbReference type="Proteomes" id="UP000886893"/>
    </source>
</evidence>